<dbReference type="KEGG" id="ccar:109053320"/>
<dbReference type="GeneID" id="109053320"/>
<keyword evidence="1" id="KW-0175">Coiled coil</keyword>
<dbReference type="RefSeq" id="XP_042626649.1">
    <property type="nucleotide sequence ID" value="XM_042770715.1"/>
</dbReference>
<gene>
    <name evidence="2" type="primary">LOC109053320</name>
</gene>
<accession>A0A9R0B8R3</accession>
<reference evidence="2" key="1">
    <citation type="submission" date="2025-08" db="UniProtKB">
        <authorList>
            <consortium name="RefSeq"/>
        </authorList>
    </citation>
    <scope>IDENTIFICATION</scope>
    <source>
        <tissue evidence="2">Muscle</tissue>
    </source>
</reference>
<evidence type="ECO:0000256" key="1">
    <source>
        <dbReference type="SAM" id="Coils"/>
    </source>
</evidence>
<dbReference type="OrthoDB" id="9451547at2759"/>
<name>A0A9R0B8R3_CYPCA</name>
<evidence type="ECO:0000313" key="2">
    <source>
        <dbReference type="RefSeq" id="XP_042626649.1"/>
    </source>
</evidence>
<feature type="coiled-coil region" evidence="1">
    <location>
        <begin position="148"/>
        <end position="175"/>
    </location>
</feature>
<sequence length="183" mass="20983">MVGAVGPPCRPSFRENWLSQLAEAWREVDRVRSQAQELQSQVEELQEEVALQEKSHNDSFLLSELENNLDVADWSLDKEQVCQELHYILDLLQPVAYRSEADQDSDDSLQGMLGQLKHAAQWRSETLQEKRKSIVGSVSDPCKNATRIQELQDQNERLVAESTELKLRAERLVEQEVVQQAVK</sequence>
<proteinExistence type="predicted"/>
<protein>
    <submittedName>
        <fullName evidence="2">BICD family-like cargo adapter 1</fullName>
    </submittedName>
</protein>
<feature type="coiled-coil region" evidence="1">
    <location>
        <begin position="21"/>
        <end position="55"/>
    </location>
</feature>
<dbReference type="Proteomes" id="UP001155660">
    <property type="component" value="Chromosome A15"/>
</dbReference>
<organism evidence="2">
    <name type="scientific">Cyprinus carpio</name>
    <name type="common">Common carp</name>
    <dbReference type="NCBI Taxonomy" id="7962"/>
    <lineage>
        <taxon>Eukaryota</taxon>
        <taxon>Metazoa</taxon>
        <taxon>Chordata</taxon>
        <taxon>Craniata</taxon>
        <taxon>Vertebrata</taxon>
        <taxon>Euteleostomi</taxon>
        <taxon>Actinopterygii</taxon>
        <taxon>Neopterygii</taxon>
        <taxon>Teleostei</taxon>
        <taxon>Ostariophysi</taxon>
        <taxon>Cypriniformes</taxon>
        <taxon>Cyprinidae</taxon>
        <taxon>Cyprininae</taxon>
        <taxon>Cyprinus</taxon>
    </lineage>
</organism>
<dbReference type="AlphaFoldDB" id="A0A9R0B8R3"/>